<reference evidence="1 2" key="1">
    <citation type="submission" date="2021-01" db="EMBL/GenBank/DDBJ databases">
        <title>Genomic Encyclopedia of Type Strains, Phase IV (KMG-IV): sequencing the most valuable type-strain genomes for metagenomic binning, comparative biology and taxonomic classification.</title>
        <authorList>
            <person name="Goeker M."/>
        </authorList>
    </citation>
    <scope>NUCLEOTIDE SEQUENCE [LARGE SCALE GENOMIC DNA]</scope>
    <source>
        <strain evidence="1 2">DSM 103394</strain>
    </source>
</reference>
<gene>
    <name evidence="1" type="ORF">JOC74_002802</name>
</gene>
<proteinExistence type="predicted"/>
<evidence type="ECO:0000313" key="1">
    <source>
        <dbReference type="EMBL" id="MBP1082299.1"/>
    </source>
</evidence>
<dbReference type="EMBL" id="JAFDST010000003">
    <property type="protein sequence ID" value="MBP1082299.1"/>
    <property type="molecule type" value="Genomic_DNA"/>
</dbReference>
<comment type="caution">
    <text evidence="1">The sequence shown here is derived from an EMBL/GenBank/DDBJ whole genome shotgun (WGS) entry which is preliminary data.</text>
</comment>
<protein>
    <submittedName>
        <fullName evidence="1">Endo-alpha-1,4-polygalactosaminidase (GH114 family)</fullName>
    </submittedName>
</protein>
<keyword evidence="2" id="KW-1185">Reference proteome</keyword>
<dbReference type="Proteomes" id="UP000674416">
    <property type="component" value="Unassembled WGS sequence"/>
</dbReference>
<organism evidence="1 2">
    <name type="scientific">Bacillus capparidis</name>
    <dbReference type="NCBI Taxonomy" id="1840411"/>
    <lineage>
        <taxon>Bacteria</taxon>
        <taxon>Bacillati</taxon>
        <taxon>Bacillota</taxon>
        <taxon>Bacilli</taxon>
        <taxon>Bacillales</taxon>
        <taxon>Bacillaceae</taxon>
        <taxon>Bacillus</taxon>
    </lineage>
</organism>
<dbReference type="RefSeq" id="WP_053605224.1">
    <property type="nucleotide sequence ID" value="NZ_JAFDST010000003.1"/>
</dbReference>
<evidence type="ECO:0000313" key="2">
    <source>
        <dbReference type="Proteomes" id="UP000674416"/>
    </source>
</evidence>
<name>A0ABS4CY60_9BACI</name>
<sequence length="78" mass="9194">MNEASIRTTIFEDTYIVEIRKESFDYLVVKAEKEAKLREKATKLRKKNERLKKALSFYSDCDDYFGHGEADILKDRGK</sequence>
<accession>A0ABS4CY60</accession>